<evidence type="ECO:0000313" key="2">
    <source>
        <dbReference type="EMBL" id="MCP2007915.1"/>
    </source>
</evidence>
<feature type="domain" description="CheW-like" evidence="1">
    <location>
        <begin position="34"/>
        <end position="180"/>
    </location>
</feature>
<dbReference type="PANTHER" id="PTHR22617">
    <property type="entry name" value="CHEMOTAXIS SENSOR HISTIDINE KINASE-RELATED"/>
    <property type="match status" value="1"/>
</dbReference>
<dbReference type="Gene3D" id="2.30.30.40">
    <property type="entry name" value="SH3 Domains"/>
    <property type="match status" value="1"/>
</dbReference>
<dbReference type="SMART" id="SM00260">
    <property type="entry name" value="CheW"/>
    <property type="match status" value="1"/>
</dbReference>
<sequence length="193" mass="20201">MNTAANMAASVSVNKVVTYGSSAMMALQSGAALPSQFLTFMLGEDPYAVGILHIKEIIEYGALAAVPMMPPCVRGVINLRGAVVPVMDLSARFERGPSVIGKRSCIVIVEVDGGAGDNKQVLGMLVDAVNAVVEIAAGDIEPAPAFGTRIRPDFIAGIGKVNGKFVILLDIEHVLSSEEIVELARGTVAMHHC</sequence>
<dbReference type="Pfam" id="PF01584">
    <property type="entry name" value="CheW"/>
    <property type="match status" value="1"/>
</dbReference>
<dbReference type="PANTHER" id="PTHR22617:SF41">
    <property type="entry name" value="CHEMOTAXIS SIGNAL TRANSDUCTION SYSTEM ADAPTOR PROTEIN CHEW"/>
    <property type="match status" value="1"/>
</dbReference>
<evidence type="ECO:0000259" key="1">
    <source>
        <dbReference type="PROSITE" id="PS50851"/>
    </source>
</evidence>
<evidence type="ECO:0000313" key="3">
    <source>
        <dbReference type="Proteomes" id="UP001162889"/>
    </source>
</evidence>
<dbReference type="InterPro" id="IPR036061">
    <property type="entry name" value="CheW-like_dom_sf"/>
</dbReference>
<dbReference type="PROSITE" id="PS50851">
    <property type="entry name" value="CHEW"/>
    <property type="match status" value="1"/>
</dbReference>
<dbReference type="CDD" id="cd00732">
    <property type="entry name" value="CheW"/>
    <property type="match status" value="1"/>
</dbReference>
<dbReference type="RefSeq" id="WP_416053847.1">
    <property type="nucleotide sequence ID" value="NZ_JAHTGR010000009.1"/>
</dbReference>
<dbReference type="InterPro" id="IPR039315">
    <property type="entry name" value="CheW"/>
</dbReference>
<accession>A0ABT1GG82</accession>
<dbReference type="SUPFAM" id="SSF50341">
    <property type="entry name" value="CheW-like"/>
    <property type="match status" value="1"/>
</dbReference>
<protein>
    <submittedName>
        <fullName evidence="2">Purine-binding chemotaxis protein CheW</fullName>
    </submittedName>
</protein>
<dbReference type="Proteomes" id="UP001162889">
    <property type="component" value="Unassembled WGS sequence"/>
</dbReference>
<dbReference type="InterPro" id="IPR002545">
    <property type="entry name" value="CheW-lke_dom"/>
</dbReference>
<reference evidence="2" key="1">
    <citation type="submission" date="2022-03" db="EMBL/GenBank/DDBJ databases">
        <title>Genome Encyclopedia of Bacteria and Archaea VI: Functional Genomics of Type Strains.</title>
        <authorList>
            <person name="Whitman W."/>
        </authorList>
    </citation>
    <scope>NUCLEOTIDE SEQUENCE</scope>
    <source>
        <strain evidence="2">HSC-15S17</strain>
    </source>
</reference>
<proteinExistence type="predicted"/>
<dbReference type="Gene3D" id="2.40.50.180">
    <property type="entry name" value="CheA-289, Domain 4"/>
    <property type="match status" value="1"/>
</dbReference>
<comment type="caution">
    <text evidence="2">The sequence shown here is derived from an EMBL/GenBank/DDBJ whole genome shotgun (WGS) entry which is preliminary data.</text>
</comment>
<keyword evidence="3" id="KW-1185">Reference proteome</keyword>
<organism evidence="2 3">
    <name type="scientific">Duganella violaceipulchra</name>
    <dbReference type="NCBI Taxonomy" id="2849652"/>
    <lineage>
        <taxon>Bacteria</taxon>
        <taxon>Pseudomonadati</taxon>
        <taxon>Pseudomonadota</taxon>
        <taxon>Betaproteobacteria</taxon>
        <taxon>Burkholderiales</taxon>
        <taxon>Oxalobacteraceae</taxon>
        <taxon>Telluria group</taxon>
        <taxon>Duganella</taxon>
    </lineage>
</organism>
<dbReference type="EMBL" id="JALJZU010000003">
    <property type="protein sequence ID" value="MCP2007915.1"/>
    <property type="molecule type" value="Genomic_DNA"/>
</dbReference>
<name>A0ABT1GG82_9BURK</name>
<gene>
    <name evidence="2" type="ORF">L1274_001615</name>
</gene>